<feature type="compositionally biased region" description="Polar residues" evidence="1">
    <location>
        <begin position="199"/>
        <end position="211"/>
    </location>
</feature>
<feature type="compositionally biased region" description="Basic residues" evidence="1">
    <location>
        <begin position="1135"/>
        <end position="1155"/>
    </location>
</feature>
<dbReference type="CDD" id="cd20104">
    <property type="entry name" value="MBT_PHF20L1-like"/>
    <property type="match status" value="1"/>
</dbReference>
<dbReference type="InterPro" id="IPR029071">
    <property type="entry name" value="Ubiquitin-like_domsf"/>
</dbReference>
<gene>
    <name evidence="3" type="ORF">ACHAWO_001786</name>
</gene>
<feature type="region of interest" description="Disordered" evidence="1">
    <location>
        <begin position="40"/>
        <end position="63"/>
    </location>
</feature>
<feature type="region of interest" description="Disordered" evidence="1">
    <location>
        <begin position="715"/>
        <end position="743"/>
    </location>
</feature>
<evidence type="ECO:0000313" key="4">
    <source>
        <dbReference type="Proteomes" id="UP001530400"/>
    </source>
</evidence>
<comment type="caution">
    <text evidence="3">The sequence shown here is derived from an EMBL/GenBank/DDBJ whole genome shotgun (WGS) entry which is preliminary data.</text>
</comment>
<dbReference type="CDD" id="cd17039">
    <property type="entry name" value="Ubl_ubiquitin_like"/>
    <property type="match status" value="1"/>
</dbReference>
<dbReference type="Gene3D" id="2.30.30.140">
    <property type="match status" value="1"/>
</dbReference>
<evidence type="ECO:0000259" key="2">
    <source>
        <dbReference type="PROSITE" id="PS50053"/>
    </source>
</evidence>
<evidence type="ECO:0000313" key="3">
    <source>
        <dbReference type="EMBL" id="KAL3782189.1"/>
    </source>
</evidence>
<feature type="compositionally biased region" description="Polar residues" evidence="1">
    <location>
        <begin position="1"/>
        <end position="17"/>
    </location>
</feature>
<name>A0ABD3P3P5_9STRA</name>
<sequence>MASIETSSPLAQSSPPHTSDKWKLTIKTVGTIQSRSPFSTAATSSFLKSPTEDSSTVSHGLQGSASAAAATNTNSDGESTFDITIHPNDSLYSLSKQIEHVTGLEVGRQRLIYRGRILVVDFEEEEDITSATATNGVIPALNSEDAEETIGIRGLSDSTCDTDAAITDETTVFHHADLRNNSNNSHSGEDDSHTALPITRQNSSETIHRSSISDYITQLQQRESRMNSNASLITVPPPPEDTKTIGCVKKIKQRICDVKGLKDGHTIHLVPRPAPPSSAAASLGVGTSSTNNSSTATDNNSINITANNTPFASLLNNNNLNNEGGITSISGPDGMNLLAALLGMSNSDEGSGIFLNRDEAAAAARLSRLRRGGGGTSSTTTARARAAAARLTEADVRARDPGSLEPVRQGLITLHTLLGNALFTSARYSGDGSCSNNGQQEEEGKAEEEEKMGSIHMEEEEPFSTSTTQQQNTIPPSFTIHQLESNRQWYRGQWLDALDTVNQWLEATVVDIVLPSEILTNNSSSCPFEGIMASSLCNDARRLDNNKKLLRRRRRTPDAVVSANDFDGRRRLLLEPRTPHTTDSSTPTLEGMSILIDDGYQPRPDNDGVQLLLIHYNGWPHRWDEWIRSDSERIRPFRTRTRHRATSQLASPTPSNVFQAAPATHILDEDDEIERVSLLPELHRVISSVNEILEGVIPFDGRRVDTTPFAPSEETAYLPWSIPPENGLNESTETPTSPRRRRRLDSVQLRRLAPLMDRLGRTLTDAAPHIACLADSLPSPRVLREDAPLQNNNMAAGSGGMDGWGPSRIGGGTTSDPFAAVTSNRDERLNDPDLTDYINGMVNTSRSVSRSDRERDPLVAGLLSNYLSSQGGLAGAGGSNENNNDEANVMGRLIRMGGTNNAGERNGDGPGIDIHIHAVVTGPGMNTIEGLGGTGGVATGTTTTPLQSILRNGNSSANRALSGVVRPMTAPALNEEDQGLFSELYSESPTPLNMHGSSNSSIVEAAPQSRDLFEEFTECMSVEDESCESEDVEVTTPDVPALVADALAALDVSDSADDADEQKPAAKEVSTKTNDGANDSIPAAQAAMPTNEESARQDSNGSINTISEIGSDDSSPPSEPLRTENATSPSFTNRLFRRTLGRFGTSHRRAGGSSP</sequence>
<accession>A0ABD3P3P5</accession>
<feature type="compositionally biased region" description="Basic and acidic residues" evidence="1">
    <location>
        <begin position="1061"/>
        <end position="1070"/>
    </location>
</feature>
<dbReference type="SUPFAM" id="SSF54160">
    <property type="entry name" value="Chromo domain-like"/>
    <property type="match status" value="1"/>
</dbReference>
<feature type="compositionally biased region" description="Polar residues" evidence="1">
    <location>
        <begin position="728"/>
        <end position="737"/>
    </location>
</feature>
<feature type="compositionally biased region" description="Low complexity" evidence="1">
    <location>
        <begin position="277"/>
        <end position="300"/>
    </location>
</feature>
<feature type="region of interest" description="Disordered" evidence="1">
    <location>
        <begin position="271"/>
        <end position="300"/>
    </location>
</feature>
<feature type="domain" description="Ubiquitin-like" evidence="2">
    <location>
        <begin position="76"/>
        <end position="118"/>
    </location>
</feature>
<feature type="compositionally biased region" description="Polar residues" evidence="1">
    <location>
        <begin position="1097"/>
        <end position="1116"/>
    </location>
</feature>
<evidence type="ECO:0000256" key="1">
    <source>
        <dbReference type="SAM" id="MobiDB-lite"/>
    </source>
</evidence>
<feature type="compositionally biased region" description="Acidic residues" evidence="1">
    <location>
        <begin position="440"/>
        <end position="450"/>
    </location>
</feature>
<reference evidence="3 4" key="1">
    <citation type="submission" date="2024-10" db="EMBL/GenBank/DDBJ databases">
        <title>Updated reference genomes for cyclostephanoid diatoms.</title>
        <authorList>
            <person name="Roberts W.R."/>
            <person name="Alverson A.J."/>
        </authorList>
    </citation>
    <scope>NUCLEOTIDE SEQUENCE [LARGE SCALE GENOMIC DNA]</scope>
    <source>
        <strain evidence="3 4">AJA010-31</strain>
    </source>
</reference>
<dbReference type="SUPFAM" id="SSF54236">
    <property type="entry name" value="Ubiquitin-like"/>
    <property type="match status" value="1"/>
</dbReference>
<feature type="region of interest" description="Disordered" evidence="1">
    <location>
        <begin position="1054"/>
        <end position="1155"/>
    </location>
</feature>
<dbReference type="Gene3D" id="3.10.20.90">
    <property type="entry name" value="Phosphatidylinositol 3-kinase Catalytic Subunit, Chain A, domain 1"/>
    <property type="match status" value="1"/>
</dbReference>
<dbReference type="PROSITE" id="PS50053">
    <property type="entry name" value="UBIQUITIN_2"/>
    <property type="match status" value="1"/>
</dbReference>
<dbReference type="Pfam" id="PF00240">
    <property type="entry name" value="ubiquitin"/>
    <property type="match status" value="1"/>
</dbReference>
<feature type="region of interest" description="Disordered" evidence="1">
    <location>
        <begin position="429"/>
        <end position="473"/>
    </location>
</feature>
<keyword evidence="4" id="KW-1185">Reference proteome</keyword>
<dbReference type="InterPro" id="IPR000626">
    <property type="entry name" value="Ubiquitin-like_dom"/>
</dbReference>
<feature type="region of interest" description="Disordered" evidence="1">
    <location>
        <begin position="178"/>
        <end position="211"/>
    </location>
</feature>
<feature type="region of interest" description="Disordered" evidence="1">
    <location>
        <begin position="1"/>
        <end position="22"/>
    </location>
</feature>
<feature type="compositionally biased region" description="Polar residues" evidence="1">
    <location>
        <begin position="1124"/>
        <end position="1133"/>
    </location>
</feature>
<proteinExistence type="predicted"/>
<dbReference type="Proteomes" id="UP001530400">
    <property type="component" value="Unassembled WGS sequence"/>
</dbReference>
<dbReference type="EMBL" id="JALLPJ020000817">
    <property type="protein sequence ID" value="KAL3782189.1"/>
    <property type="molecule type" value="Genomic_DNA"/>
</dbReference>
<protein>
    <recommendedName>
        <fullName evidence="2">Ubiquitin-like domain-containing protein</fullName>
    </recommendedName>
</protein>
<feature type="compositionally biased region" description="Polar residues" evidence="1">
    <location>
        <begin position="463"/>
        <end position="473"/>
    </location>
</feature>
<organism evidence="3 4">
    <name type="scientific">Cyclotella atomus</name>
    <dbReference type="NCBI Taxonomy" id="382360"/>
    <lineage>
        <taxon>Eukaryota</taxon>
        <taxon>Sar</taxon>
        <taxon>Stramenopiles</taxon>
        <taxon>Ochrophyta</taxon>
        <taxon>Bacillariophyta</taxon>
        <taxon>Coscinodiscophyceae</taxon>
        <taxon>Thalassiosirophycidae</taxon>
        <taxon>Stephanodiscales</taxon>
        <taxon>Stephanodiscaceae</taxon>
        <taxon>Cyclotella</taxon>
    </lineage>
</organism>
<dbReference type="InterPro" id="IPR016197">
    <property type="entry name" value="Chromo-like_dom_sf"/>
</dbReference>
<dbReference type="AlphaFoldDB" id="A0ABD3P3P5"/>